<protein>
    <submittedName>
        <fullName evidence="2">Proline racemase family protein</fullName>
    </submittedName>
</protein>
<name>A0A9X2HLI2_9SPHN</name>
<dbReference type="RefSeq" id="WP_254292078.1">
    <property type="nucleotide sequence ID" value="NZ_JAMLDX010000003.1"/>
</dbReference>
<evidence type="ECO:0000313" key="3">
    <source>
        <dbReference type="Proteomes" id="UP001139451"/>
    </source>
</evidence>
<dbReference type="EMBL" id="JAMLDX010000003">
    <property type="protein sequence ID" value="MCP3729964.1"/>
    <property type="molecule type" value="Genomic_DNA"/>
</dbReference>
<accession>A0A9X2HLI2</accession>
<dbReference type="Gene3D" id="3.10.310.10">
    <property type="entry name" value="Diaminopimelate Epimerase, Chain A, domain 1"/>
    <property type="match status" value="2"/>
</dbReference>
<dbReference type="PIRSF" id="PIRSF029792">
    <property type="entry name" value="Pro_racemase"/>
    <property type="match status" value="1"/>
</dbReference>
<dbReference type="Pfam" id="PF05544">
    <property type="entry name" value="Pro_racemase"/>
    <property type="match status" value="1"/>
</dbReference>
<gene>
    <name evidence="2" type="ORF">M9978_05935</name>
</gene>
<evidence type="ECO:0000256" key="1">
    <source>
        <dbReference type="ARBA" id="ARBA00007529"/>
    </source>
</evidence>
<dbReference type="FunFam" id="3.10.310.10:FF:000003">
    <property type="entry name" value="Proline racemase"/>
    <property type="match status" value="1"/>
</dbReference>
<organism evidence="2 3">
    <name type="scientific">Sphingomonas tagetis</name>
    <dbReference type="NCBI Taxonomy" id="2949092"/>
    <lineage>
        <taxon>Bacteria</taxon>
        <taxon>Pseudomonadati</taxon>
        <taxon>Pseudomonadota</taxon>
        <taxon>Alphaproteobacteria</taxon>
        <taxon>Sphingomonadales</taxon>
        <taxon>Sphingomonadaceae</taxon>
        <taxon>Sphingomonas</taxon>
    </lineage>
</organism>
<dbReference type="SFLD" id="SFLDS00028">
    <property type="entry name" value="Proline_Racemase"/>
    <property type="match status" value="1"/>
</dbReference>
<dbReference type="PANTHER" id="PTHR33442">
    <property type="entry name" value="TRANS-3-HYDROXY-L-PROLINE DEHYDRATASE"/>
    <property type="match status" value="1"/>
</dbReference>
<dbReference type="AlphaFoldDB" id="A0A9X2HLI2"/>
<reference evidence="2" key="1">
    <citation type="submission" date="2022-05" db="EMBL/GenBank/DDBJ databases">
        <title>Sphingomonas sp. strain MG17 Genome sequencing and assembly.</title>
        <authorList>
            <person name="Kim I."/>
        </authorList>
    </citation>
    <scope>NUCLEOTIDE SEQUENCE</scope>
    <source>
        <strain evidence="2">MG17</strain>
    </source>
</reference>
<evidence type="ECO:0000313" key="2">
    <source>
        <dbReference type="EMBL" id="MCP3729964.1"/>
    </source>
</evidence>
<dbReference type="PANTHER" id="PTHR33442:SF1">
    <property type="entry name" value="TRANS-3-HYDROXY-L-PROLINE DEHYDRATASE"/>
    <property type="match status" value="1"/>
</dbReference>
<dbReference type="InterPro" id="IPR008794">
    <property type="entry name" value="Pro_racemase_fam"/>
</dbReference>
<keyword evidence="3" id="KW-1185">Reference proteome</keyword>
<dbReference type="SUPFAM" id="SSF54506">
    <property type="entry name" value="Diaminopimelate epimerase-like"/>
    <property type="match status" value="1"/>
</dbReference>
<dbReference type="Proteomes" id="UP001139451">
    <property type="component" value="Unassembled WGS sequence"/>
</dbReference>
<proteinExistence type="inferred from homology"/>
<comment type="caution">
    <text evidence="2">The sequence shown here is derived from an EMBL/GenBank/DDBJ whole genome shotgun (WGS) entry which is preliminary data.</text>
</comment>
<dbReference type="GO" id="GO:0016836">
    <property type="term" value="F:hydro-lyase activity"/>
    <property type="evidence" value="ECO:0007669"/>
    <property type="project" value="TreeGrafter"/>
</dbReference>
<comment type="similarity">
    <text evidence="1">Belongs to the proline racemase family.</text>
</comment>
<sequence length="361" mass="37752">MGQPVIIAVTDMHTAGEPVRIVERGYPELRGATILEKRRDALTHHDALRTMLMLEPRGHDGMYGVIPTAPCAPDADLAALFTHQDGYSTMCGHATIAIGRWAVDSGRVALHDGRASFNLEAPCGVIRVEVEQDGAGAPRVAFESVESFAHAIDVDVATPHHGSVRLDIAFGGAFYAILPASRIGLSLLESPLADLVAAGVEVTDAARAAVAITHPSEPDLGFLYGTILTDDVDLGAHGGAASSNLCIFAEGQIDRSPTGSGVTARIALAAARGTMTPGQSCEIRGVSGEGFIGTLASVRPGPHGPVSRARVEGRAYYSGRSELIAEPGDRFAHGFTCRAGSWTRCPASASRAASAKRVRRC</sequence>